<evidence type="ECO:0000313" key="1">
    <source>
        <dbReference type="EMBL" id="BBH17730.1"/>
    </source>
</evidence>
<keyword evidence="2" id="KW-1185">Reference proteome</keyword>
<dbReference type="Proteomes" id="UP000271573">
    <property type="component" value="Chromosome"/>
</dbReference>
<accession>A0A3G9IFB9</accession>
<sequence length="92" mass="10072">MISELKQQMKRHLADPFPQSIVKGEAYGEVDAVMIDADIYGWATRAGGLSGLDRTRLAEARDQLARSLGALPADAQPYYERLLKIANLALAV</sequence>
<gene>
    <name evidence="1" type="ORF">Back2_20170</name>
</gene>
<protein>
    <submittedName>
        <fullName evidence="1">Uncharacterized protein</fullName>
    </submittedName>
</protein>
<dbReference type="KEGG" id="nbe:Back2_20170"/>
<proteinExistence type="predicted"/>
<dbReference type="OrthoDB" id="5146475at2"/>
<dbReference type="RefSeq" id="WP_125569108.1">
    <property type="nucleotide sequence ID" value="NZ_AP019307.1"/>
</dbReference>
<reference evidence="1 2" key="1">
    <citation type="submission" date="2018-11" db="EMBL/GenBank/DDBJ databases">
        <title>Complete genome sequence of Nocardioides baekrokdamisoli strain KCTC 39748.</title>
        <authorList>
            <person name="Kang S.W."/>
            <person name="Lee K.C."/>
            <person name="Kim K.K."/>
            <person name="Kim J.S."/>
            <person name="Kim D.S."/>
            <person name="Ko S.H."/>
            <person name="Yang S.H."/>
            <person name="Shin Y.K."/>
            <person name="Lee J.S."/>
        </authorList>
    </citation>
    <scope>NUCLEOTIDE SEQUENCE [LARGE SCALE GENOMIC DNA]</scope>
    <source>
        <strain evidence="1 2">KCTC 39748</strain>
    </source>
</reference>
<organism evidence="1 2">
    <name type="scientific">Nocardioides baekrokdamisoli</name>
    <dbReference type="NCBI Taxonomy" id="1804624"/>
    <lineage>
        <taxon>Bacteria</taxon>
        <taxon>Bacillati</taxon>
        <taxon>Actinomycetota</taxon>
        <taxon>Actinomycetes</taxon>
        <taxon>Propionibacteriales</taxon>
        <taxon>Nocardioidaceae</taxon>
        <taxon>Nocardioides</taxon>
    </lineage>
</organism>
<dbReference type="AlphaFoldDB" id="A0A3G9IFB9"/>
<name>A0A3G9IFB9_9ACTN</name>
<evidence type="ECO:0000313" key="2">
    <source>
        <dbReference type="Proteomes" id="UP000271573"/>
    </source>
</evidence>
<dbReference type="EMBL" id="AP019307">
    <property type="protein sequence ID" value="BBH17730.1"/>
    <property type="molecule type" value="Genomic_DNA"/>
</dbReference>